<dbReference type="AlphaFoldDB" id="A0A3B0RR23"/>
<dbReference type="EMBL" id="UOEB01000281">
    <property type="protein sequence ID" value="VAV86045.1"/>
    <property type="molecule type" value="Genomic_DNA"/>
</dbReference>
<organism evidence="1">
    <name type="scientific">hydrothermal vent metagenome</name>
    <dbReference type="NCBI Taxonomy" id="652676"/>
    <lineage>
        <taxon>unclassified sequences</taxon>
        <taxon>metagenomes</taxon>
        <taxon>ecological metagenomes</taxon>
    </lineage>
</organism>
<sequence>MKKIFYYLSILLIYSSCNESKSNYLIKIIVGEFDEHGTPSGYINKEGDTIIPIGKYFYCYTDTIRDFGMVIKKGGPIIGIDKNDNELFEVYNFDNGPDYIKGGLFRIIKNDLIGYANINGEIIIEPAYKCAFPFENGKAKVSNICTKKRIGEHSYWESNKWFYINKKGKRFE</sequence>
<evidence type="ECO:0008006" key="2">
    <source>
        <dbReference type="Google" id="ProtNLM"/>
    </source>
</evidence>
<dbReference type="Pfam" id="PF14903">
    <property type="entry name" value="WG_beta_rep"/>
    <property type="match status" value="1"/>
</dbReference>
<protein>
    <recommendedName>
        <fullName evidence="2">WG repeat-containing protein</fullName>
    </recommendedName>
</protein>
<dbReference type="InterPro" id="IPR032774">
    <property type="entry name" value="WG_beta_rep"/>
</dbReference>
<gene>
    <name evidence="1" type="ORF">MNBD_BACTEROID02-1290</name>
</gene>
<evidence type="ECO:0000313" key="1">
    <source>
        <dbReference type="EMBL" id="VAV86045.1"/>
    </source>
</evidence>
<proteinExistence type="predicted"/>
<accession>A0A3B0RR23</accession>
<reference evidence="1" key="1">
    <citation type="submission" date="2018-06" db="EMBL/GenBank/DDBJ databases">
        <authorList>
            <person name="Zhirakovskaya E."/>
        </authorList>
    </citation>
    <scope>NUCLEOTIDE SEQUENCE</scope>
</reference>
<name>A0A3B0RR23_9ZZZZ</name>